<evidence type="ECO:0000256" key="12">
    <source>
        <dbReference type="SAM" id="MobiDB-lite"/>
    </source>
</evidence>
<comment type="function">
    <text evidence="10">Heme chaperone required for the biogenesis of c-type cytochromes. Transiently binds heme delivered by CcmC and transfers the heme to apo-cytochromes in a process facilitated by CcmF and CcmH.</text>
</comment>
<evidence type="ECO:0000256" key="4">
    <source>
        <dbReference type="ARBA" id="ARBA00022723"/>
    </source>
</evidence>
<feature type="binding site" description="axial binding residue" evidence="10 11">
    <location>
        <position position="128"/>
    </location>
    <ligand>
        <name>heme</name>
        <dbReference type="ChEBI" id="CHEBI:30413"/>
    </ligand>
    <ligandPart>
        <name>Fe</name>
        <dbReference type="ChEBI" id="CHEBI:18248"/>
    </ligandPart>
</feature>
<evidence type="ECO:0000256" key="10">
    <source>
        <dbReference type="HAMAP-Rule" id="MF_01959"/>
    </source>
</evidence>
<evidence type="ECO:0000256" key="5">
    <source>
        <dbReference type="ARBA" id="ARBA00022748"/>
    </source>
</evidence>
<dbReference type="GO" id="GO:0005886">
    <property type="term" value="C:plasma membrane"/>
    <property type="evidence" value="ECO:0007669"/>
    <property type="project" value="UniProtKB-SubCell"/>
</dbReference>
<feature type="topological domain" description="Extracellular" evidence="10">
    <location>
        <begin position="30"/>
        <end position="146"/>
    </location>
</feature>
<keyword evidence="9 10" id="KW-0472">Membrane</keyword>
<dbReference type="HAMAP" id="MF_01959">
    <property type="entry name" value="CcmE"/>
    <property type="match status" value="1"/>
</dbReference>
<dbReference type="InterPro" id="IPR036127">
    <property type="entry name" value="CcmE-like_sf"/>
</dbReference>
<comment type="similarity">
    <text evidence="10">Belongs to the CcmE/CycJ family.</text>
</comment>
<evidence type="ECO:0000256" key="7">
    <source>
        <dbReference type="ARBA" id="ARBA00022989"/>
    </source>
</evidence>
<dbReference type="PANTHER" id="PTHR34128">
    <property type="entry name" value="CYTOCHROME C-TYPE BIOGENESIS PROTEIN CCME HOMOLOG, MITOCHONDRIAL"/>
    <property type="match status" value="1"/>
</dbReference>
<evidence type="ECO:0000256" key="6">
    <source>
        <dbReference type="ARBA" id="ARBA00022968"/>
    </source>
</evidence>
<keyword evidence="6 10" id="KW-0735">Signal-anchor</keyword>
<gene>
    <name evidence="10 14" type="primary">ccmE</name>
    <name evidence="10" type="synonym">cycJ</name>
    <name evidence="14" type="ORF">J0H12_00485</name>
</gene>
<dbReference type="GO" id="GO:0017003">
    <property type="term" value="P:protein-heme linkage"/>
    <property type="evidence" value="ECO:0007669"/>
    <property type="project" value="UniProtKB-UniRule"/>
</dbReference>
<dbReference type="SUPFAM" id="SSF82093">
    <property type="entry name" value="Heme chaperone CcmE"/>
    <property type="match status" value="1"/>
</dbReference>
<comment type="subcellular location">
    <subcellularLocation>
        <location evidence="10">Cell membrane</location>
        <topology evidence="10">Single-pass type II membrane protein</topology>
    </subcellularLocation>
    <subcellularLocation>
        <location evidence="1">Membrane</location>
    </subcellularLocation>
</comment>
<proteinExistence type="inferred from homology"/>
<reference evidence="14" key="1">
    <citation type="submission" date="2021-02" db="EMBL/GenBank/DDBJ databases">
        <title>Thiocyanate and organic carbon inputs drive convergent selection for specific autotrophic Afipia and Thiobacillus strains within complex microbiomes.</title>
        <authorList>
            <person name="Huddy R.J."/>
            <person name="Sachdeva R."/>
            <person name="Kadzinga F."/>
            <person name="Kantor R.S."/>
            <person name="Harrison S.T.L."/>
            <person name="Banfield J.F."/>
        </authorList>
    </citation>
    <scope>NUCLEOTIDE SEQUENCE</scope>
    <source>
        <strain evidence="14">SCN18_10_11_15_R4_P_38_20</strain>
    </source>
</reference>
<evidence type="ECO:0000313" key="14">
    <source>
        <dbReference type="EMBL" id="MBN9412389.1"/>
    </source>
</evidence>
<evidence type="ECO:0000256" key="13">
    <source>
        <dbReference type="SAM" id="Phobius"/>
    </source>
</evidence>
<evidence type="ECO:0000256" key="3">
    <source>
        <dbReference type="ARBA" id="ARBA00022692"/>
    </source>
</evidence>
<evidence type="ECO:0000256" key="2">
    <source>
        <dbReference type="ARBA" id="ARBA00022617"/>
    </source>
</evidence>
<dbReference type="GO" id="GO:0017004">
    <property type="term" value="P:cytochrome complex assembly"/>
    <property type="evidence" value="ECO:0007669"/>
    <property type="project" value="UniProtKB-KW"/>
</dbReference>
<keyword evidence="8 10" id="KW-0408">Iron</keyword>
<evidence type="ECO:0000313" key="15">
    <source>
        <dbReference type="Proteomes" id="UP000664414"/>
    </source>
</evidence>
<name>A0A8J7PRW1_9PROT</name>
<evidence type="ECO:0000256" key="11">
    <source>
        <dbReference type="PIRSR" id="PIRSR604329-50"/>
    </source>
</evidence>
<dbReference type="NCBIfam" id="NF009727">
    <property type="entry name" value="PRK13254.1-1"/>
    <property type="match status" value="1"/>
</dbReference>
<dbReference type="AlphaFoldDB" id="A0A8J7PRW1"/>
<dbReference type="GO" id="GO:0020037">
    <property type="term" value="F:heme binding"/>
    <property type="evidence" value="ECO:0007669"/>
    <property type="project" value="InterPro"/>
</dbReference>
<dbReference type="EMBL" id="JAFKGL010000010">
    <property type="protein sequence ID" value="MBN9412389.1"/>
    <property type="molecule type" value="Genomic_DNA"/>
</dbReference>
<sequence>MISKKKQRLYYIMFALISLGGGLSAVLYNLRTHLIFFYTPEDLNKGNSLPSEKIRLGGVVKEKSLKYAPIGIAGEFILTDFKKEILVTFSSALPDLFREGQGVVAEGKFKENGVFDANRILAKHDENYRPPKPGNKQDKIVQTLKD</sequence>
<keyword evidence="7 10" id="KW-1133">Transmembrane helix</keyword>
<feature type="transmembrane region" description="Helical" evidence="13">
    <location>
        <begin position="9"/>
        <end position="30"/>
    </location>
</feature>
<feature type="binding site" description="covalent" evidence="10 11">
    <location>
        <position position="124"/>
    </location>
    <ligand>
        <name>heme</name>
        <dbReference type="ChEBI" id="CHEBI:30413"/>
    </ligand>
</feature>
<keyword evidence="3 10" id="KW-0812">Transmembrane</keyword>
<evidence type="ECO:0000256" key="9">
    <source>
        <dbReference type="ARBA" id="ARBA00023136"/>
    </source>
</evidence>
<feature type="topological domain" description="Cytoplasmic" evidence="10">
    <location>
        <begin position="1"/>
        <end position="8"/>
    </location>
</feature>
<feature type="region of interest" description="Disordered" evidence="12">
    <location>
        <begin position="125"/>
        <end position="146"/>
    </location>
</feature>
<evidence type="ECO:0000256" key="1">
    <source>
        <dbReference type="ARBA" id="ARBA00004370"/>
    </source>
</evidence>
<dbReference type="Pfam" id="PF03100">
    <property type="entry name" value="CcmE"/>
    <property type="match status" value="1"/>
</dbReference>
<dbReference type="Gene3D" id="2.40.50.140">
    <property type="entry name" value="Nucleic acid-binding proteins"/>
    <property type="match status" value="1"/>
</dbReference>
<dbReference type="GO" id="GO:0046872">
    <property type="term" value="F:metal ion binding"/>
    <property type="evidence" value="ECO:0007669"/>
    <property type="project" value="UniProtKB-KW"/>
</dbReference>
<dbReference type="PANTHER" id="PTHR34128:SF2">
    <property type="entry name" value="CYTOCHROME C-TYPE BIOGENESIS PROTEIN CCME HOMOLOG, MITOCHONDRIAL"/>
    <property type="match status" value="1"/>
</dbReference>
<dbReference type="Proteomes" id="UP000664414">
    <property type="component" value="Unassembled WGS sequence"/>
</dbReference>
<comment type="caution">
    <text evidence="14">The sequence shown here is derived from an EMBL/GenBank/DDBJ whole genome shotgun (WGS) entry which is preliminary data.</text>
</comment>
<dbReference type="InterPro" id="IPR004329">
    <property type="entry name" value="CcmE"/>
</dbReference>
<keyword evidence="5 10" id="KW-0201">Cytochrome c-type biogenesis</keyword>
<keyword evidence="10" id="KW-1003">Cell membrane</keyword>
<dbReference type="InterPro" id="IPR012340">
    <property type="entry name" value="NA-bd_OB-fold"/>
</dbReference>
<accession>A0A8J7PRW1</accession>
<keyword evidence="2 10" id="KW-0349">Heme</keyword>
<protein>
    <recommendedName>
        <fullName evidence="10">Cytochrome c-type biogenesis protein CcmE</fullName>
    </recommendedName>
    <alternativeName>
        <fullName evidence="10">Cytochrome c maturation protein E</fullName>
    </alternativeName>
    <alternativeName>
        <fullName evidence="10">Heme chaperone CcmE</fullName>
    </alternativeName>
</protein>
<evidence type="ECO:0000256" key="8">
    <source>
        <dbReference type="ARBA" id="ARBA00023004"/>
    </source>
</evidence>
<organism evidence="14 15">
    <name type="scientific">Candidatus Paracaedimonas acanthamoebae</name>
    <dbReference type="NCBI Taxonomy" id="244581"/>
    <lineage>
        <taxon>Bacteria</taxon>
        <taxon>Pseudomonadati</taxon>
        <taxon>Pseudomonadota</taxon>
        <taxon>Alphaproteobacteria</taxon>
        <taxon>Holosporales</taxon>
        <taxon>Caedimonadaceae</taxon>
        <taxon>Candidatus Paracaedimonas</taxon>
    </lineage>
</organism>
<keyword evidence="4 10" id="KW-0479">Metal-binding</keyword>